<dbReference type="AlphaFoldDB" id="A0A4C1UK99"/>
<keyword evidence="2" id="KW-1185">Reference proteome</keyword>
<name>A0A4C1UK99_EUMVA</name>
<gene>
    <name evidence="1" type="ORF">EVAR_95261_1</name>
</gene>
<organism evidence="1 2">
    <name type="scientific">Eumeta variegata</name>
    <name type="common">Bagworm moth</name>
    <name type="synonym">Eumeta japonica</name>
    <dbReference type="NCBI Taxonomy" id="151549"/>
    <lineage>
        <taxon>Eukaryota</taxon>
        <taxon>Metazoa</taxon>
        <taxon>Ecdysozoa</taxon>
        <taxon>Arthropoda</taxon>
        <taxon>Hexapoda</taxon>
        <taxon>Insecta</taxon>
        <taxon>Pterygota</taxon>
        <taxon>Neoptera</taxon>
        <taxon>Endopterygota</taxon>
        <taxon>Lepidoptera</taxon>
        <taxon>Glossata</taxon>
        <taxon>Ditrysia</taxon>
        <taxon>Tineoidea</taxon>
        <taxon>Psychidae</taxon>
        <taxon>Oiketicinae</taxon>
        <taxon>Eumeta</taxon>
    </lineage>
</organism>
<sequence length="127" mass="14035">MDFGHIKIYSRNASTVTKSGSDNGIPGKNILKHYKHTQFCFSNSGVFVWKCSSHVTGLMMKDTARLDGTGSAPTSTGVVVQRDRPETADGRVTVNKVSDSDHRFCVYTTNVIQNMSYVMVKDIVLIE</sequence>
<accession>A0A4C1UK99</accession>
<comment type="caution">
    <text evidence="1">The sequence shown here is derived from an EMBL/GenBank/DDBJ whole genome shotgun (WGS) entry which is preliminary data.</text>
</comment>
<dbReference type="Proteomes" id="UP000299102">
    <property type="component" value="Unassembled WGS sequence"/>
</dbReference>
<evidence type="ECO:0000313" key="1">
    <source>
        <dbReference type="EMBL" id="GBP26749.1"/>
    </source>
</evidence>
<reference evidence="1 2" key="1">
    <citation type="journal article" date="2019" name="Commun. Biol.">
        <title>The bagworm genome reveals a unique fibroin gene that provides high tensile strength.</title>
        <authorList>
            <person name="Kono N."/>
            <person name="Nakamura H."/>
            <person name="Ohtoshi R."/>
            <person name="Tomita M."/>
            <person name="Numata K."/>
            <person name="Arakawa K."/>
        </authorList>
    </citation>
    <scope>NUCLEOTIDE SEQUENCE [LARGE SCALE GENOMIC DNA]</scope>
</reference>
<proteinExistence type="predicted"/>
<dbReference type="EMBL" id="BGZK01000184">
    <property type="protein sequence ID" value="GBP26749.1"/>
    <property type="molecule type" value="Genomic_DNA"/>
</dbReference>
<protein>
    <submittedName>
        <fullName evidence="1">Uncharacterized protein</fullName>
    </submittedName>
</protein>
<evidence type="ECO:0000313" key="2">
    <source>
        <dbReference type="Proteomes" id="UP000299102"/>
    </source>
</evidence>